<dbReference type="InterPro" id="IPR003613">
    <property type="entry name" value="Ubox_domain"/>
</dbReference>
<dbReference type="InParanoid" id="E4XTZ5"/>
<accession>E4XTZ5</accession>
<dbReference type="Pfam" id="PF04564">
    <property type="entry name" value="U-box"/>
    <property type="match status" value="1"/>
</dbReference>
<dbReference type="EMBL" id="FN653168">
    <property type="protein sequence ID" value="CBY13207.1"/>
    <property type="molecule type" value="Genomic_DNA"/>
</dbReference>
<protein>
    <recommendedName>
        <fullName evidence="1">U-box domain-containing protein</fullName>
    </recommendedName>
</protein>
<dbReference type="InterPro" id="IPR013083">
    <property type="entry name" value="Znf_RING/FYVE/PHD"/>
</dbReference>
<organism evidence="2">
    <name type="scientific">Oikopleura dioica</name>
    <name type="common">Tunicate</name>
    <dbReference type="NCBI Taxonomy" id="34765"/>
    <lineage>
        <taxon>Eukaryota</taxon>
        <taxon>Metazoa</taxon>
        <taxon>Chordata</taxon>
        <taxon>Tunicata</taxon>
        <taxon>Appendicularia</taxon>
        <taxon>Copelata</taxon>
        <taxon>Oikopleuridae</taxon>
        <taxon>Oikopleura</taxon>
    </lineage>
</organism>
<dbReference type="InterPro" id="IPR039847">
    <property type="entry name" value="Ubox5"/>
</dbReference>
<proteinExistence type="predicted"/>
<reference evidence="2" key="1">
    <citation type="journal article" date="2010" name="Science">
        <title>Plasticity of animal genome architecture unmasked by rapid evolution of a pelagic tunicate.</title>
        <authorList>
            <person name="Denoeud F."/>
            <person name="Henriet S."/>
            <person name="Mungpakdee S."/>
            <person name="Aury J.M."/>
            <person name="Da Silva C."/>
            <person name="Brinkmann H."/>
            <person name="Mikhaleva J."/>
            <person name="Olsen L.C."/>
            <person name="Jubin C."/>
            <person name="Canestro C."/>
            <person name="Bouquet J.M."/>
            <person name="Danks G."/>
            <person name="Poulain J."/>
            <person name="Campsteijn C."/>
            <person name="Adamski M."/>
            <person name="Cross I."/>
            <person name="Yadetie F."/>
            <person name="Muffato M."/>
            <person name="Louis A."/>
            <person name="Butcher S."/>
            <person name="Tsagkogeorga G."/>
            <person name="Konrad A."/>
            <person name="Singh S."/>
            <person name="Jensen M.F."/>
            <person name="Cong E.H."/>
            <person name="Eikeseth-Otteraa H."/>
            <person name="Noel B."/>
            <person name="Anthouard V."/>
            <person name="Porcel B.M."/>
            <person name="Kachouri-Lafond R."/>
            <person name="Nishino A."/>
            <person name="Ugolini M."/>
            <person name="Chourrout P."/>
            <person name="Nishida H."/>
            <person name="Aasland R."/>
            <person name="Huzurbazar S."/>
            <person name="Westhof E."/>
            <person name="Delsuc F."/>
            <person name="Lehrach H."/>
            <person name="Reinhardt R."/>
            <person name="Weissenbach J."/>
            <person name="Roy S.W."/>
            <person name="Artiguenave F."/>
            <person name="Postlethwait J.H."/>
            <person name="Manak J.R."/>
            <person name="Thompson E.M."/>
            <person name="Jaillon O."/>
            <person name="Du Pasquier L."/>
            <person name="Boudinot P."/>
            <person name="Liberles D.A."/>
            <person name="Volff J.N."/>
            <person name="Philippe H."/>
            <person name="Lenhard B."/>
            <person name="Roest Crollius H."/>
            <person name="Wincker P."/>
            <person name="Chourrout D."/>
        </authorList>
    </citation>
    <scope>NUCLEOTIDE SEQUENCE [LARGE SCALE GENOMIC DNA]</scope>
</reference>
<name>E4XTZ5_OIKDI</name>
<keyword evidence="3" id="KW-1185">Reference proteome</keyword>
<dbReference type="Proteomes" id="UP000001307">
    <property type="component" value="Unassembled WGS sequence"/>
</dbReference>
<dbReference type="PANTHER" id="PTHR13492:SF2">
    <property type="entry name" value="RING FINGER PROTEIN 37"/>
    <property type="match status" value="1"/>
</dbReference>
<dbReference type="Gene3D" id="3.30.40.10">
    <property type="entry name" value="Zinc/RING finger domain, C3HC4 (zinc finger)"/>
    <property type="match status" value="1"/>
</dbReference>
<evidence type="ECO:0000313" key="3">
    <source>
        <dbReference type="Proteomes" id="UP000001307"/>
    </source>
</evidence>
<evidence type="ECO:0000259" key="1">
    <source>
        <dbReference type="Pfam" id="PF04564"/>
    </source>
</evidence>
<dbReference type="AlphaFoldDB" id="E4XTZ5"/>
<dbReference type="GO" id="GO:0000209">
    <property type="term" value="P:protein polyubiquitination"/>
    <property type="evidence" value="ECO:0007669"/>
    <property type="project" value="TreeGrafter"/>
</dbReference>
<dbReference type="InterPro" id="IPR039925">
    <property type="entry name" value="RNF37_RING-Ubox"/>
</dbReference>
<evidence type="ECO:0000313" key="2">
    <source>
        <dbReference type="EMBL" id="CBY13207.1"/>
    </source>
</evidence>
<gene>
    <name evidence="2" type="ORF">GSOID_T00003965001</name>
</gene>
<dbReference type="GO" id="GO:0031625">
    <property type="term" value="F:ubiquitin protein ligase binding"/>
    <property type="evidence" value="ECO:0007669"/>
    <property type="project" value="TreeGrafter"/>
</dbReference>
<sequence length="334" mass="38809">MIGARSTDVSEERVFGFLSSEKEDNFKPVCFIESIELDELFINKEDIICARLTDDFTRKFQHLSIHKLLDFIDNKDQEKKIVRGKELPEFILPIIDFYGKVFKNLTNLTFRENSSYSLHKAQEKTFSPRWNSQIIPARFSFKFVKLRFKFVKMFAGGVLGFDVLQIFGEKFSRNSCKSIKVSPEQSVEDTPARSFFGNYEDENKEENSQPTTSQSALQLKIPHRVPISERQLPEWAIDSVTCSQMVHPIMLPSGYWVDRSTLEKWKKESLLWSRPPTDPFTVGLCKKKVTSVVPFDIYIIGKLCFLRIEWYCSLFLGSPTKGNRRSNQPVLMHK</sequence>
<feature type="domain" description="U-box" evidence="1">
    <location>
        <begin position="233"/>
        <end position="283"/>
    </location>
</feature>
<dbReference type="PANTHER" id="PTHR13492">
    <property type="entry name" value="RING FINGER PROTEIN 37"/>
    <property type="match status" value="1"/>
</dbReference>
<dbReference type="GO" id="GO:0034450">
    <property type="term" value="F:ubiquitin-ubiquitin ligase activity"/>
    <property type="evidence" value="ECO:0007669"/>
    <property type="project" value="TreeGrafter"/>
</dbReference>
<dbReference type="CDD" id="cd16660">
    <property type="entry name" value="RING-Ubox_RNF37"/>
    <property type="match status" value="1"/>
</dbReference>
<dbReference type="SUPFAM" id="SSF57850">
    <property type="entry name" value="RING/U-box"/>
    <property type="match status" value="1"/>
</dbReference>
<dbReference type="GO" id="GO:0005634">
    <property type="term" value="C:nucleus"/>
    <property type="evidence" value="ECO:0007669"/>
    <property type="project" value="TreeGrafter"/>
</dbReference>
<dbReference type="OrthoDB" id="20295at2759"/>